<dbReference type="AlphaFoldDB" id="A0A2R5G9S6"/>
<dbReference type="PANTHER" id="PTHR15893:SF0">
    <property type="entry name" value="LARGE RIBOSOMAL SUBUNIT PROTEIN BL27M"/>
    <property type="match status" value="1"/>
</dbReference>
<evidence type="ECO:0000256" key="4">
    <source>
        <dbReference type="ARBA" id="ARBA00035428"/>
    </source>
</evidence>
<dbReference type="InterPro" id="IPR001684">
    <property type="entry name" value="Ribosomal_bL27"/>
</dbReference>
<dbReference type="Proteomes" id="UP000241890">
    <property type="component" value="Unassembled WGS sequence"/>
</dbReference>
<comment type="caution">
    <text evidence="5">The sequence shown here is derived from an EMBL/GenBank/DDBJ whole genome shotgun (WGS) entry which is preliminary data.</text>
</comment>
<dbReference type="Pfam" id="PF01016">
    <property type="entry name" value="Ribosomal_L27"/>
    <property type="match status" value="1"/>
</dbReference>
<dbReference type="FunFam" id="2.40.50.100:FF:000020">
    <property type="entry name" value="50S ribosomal protein L27"/>
    <property type="match status" value="1"/>
</dbReference>
<dbReference type="Gene3D" id="2.40.50.100">
    <property type="match status" value="1"/>
</dbReference>
<protein>
    <recommendedName>
        <fullName evidence="4">50S ribosomal protein L27, chloroplastic</fullName>
    </recommendedName>
</protein>
<keyword evidence="2 5" id="KW-0689">Ribosomal protein</keyword>
<dbReference type="InterPro" id="IPR018261">
    <property type="entry name" value="Ribosomal_bL27_CS"/>
</dbReference>
<name>A0A2R5G9S6_9STRA</name>
<dbReference type="NCBIfam" id="TIGR00062">
    <property type="entry name" value="L27"/>
    <property type="match status" value="1"/>
</dbReference>
<dbReference type="GO" id="GO:0006412">
    <property type="term" value="P:translation"/>
    <property type="evidence" value="ECO:0007669"/>
    <property type="project" value="InterPro"/>
</dbReference>
<evidence type="ECO:0000256" key="3">
    <source>
        <dbReference type="ARBA" id="ARBA00023274"/>
    </source>
</evidence>
<comment type="similarity">
    <text evidence="1">Belongs to the bacterial ribosomal protein bL27 family.</text>
</comment>
<keyword evidence="6" id="KW-1185">Reference proteome</keyword>
<reference evidence="5 6" key="1">
    <citation type="submission" date="2017-12" db="EMBL/GenBank/DDBJ databases">
        <title>Sequencing, de novo assembly and annotation of complete genome of a new Thraustochytrid species, strain FCC1311.</title>
        <authorList>
            <person name="Sedici K."/>
            <person name="Godart F."/>
            <person name="Aiese Cigliano R."/>
            <person name="Sanseverino W."/>
            <person name="Barakat M."/>
            <person name="Ortet P."/>
            <person name="Marechal E."/>
            <person name="Cagnac O."/>
            <person name="Amato A."/>
        </authorList>
    </citation>
    <scope>NUCLEOTIDE SEQUENCE [LARGE SCALE GENOMIC DNA]</scope>
</reference>
<dbReference type="PROSITE" id="PS00831">
    <property type="entry name" value="RIBOSOMAL_L27"/>
    <property type="match status" value="1"/>
</dbReference>
<dbReference type="GO" id="GO:0005762">
    <property type="term" value="C:mitochondrial large ribosomal subunit"/>
    <property type="evidence" value="ECO:0007669"/>
    <property type="project" value="TreeGrafter"/>
</dbReference>
<keyword evidence="3" id="KW-0687">Ribonucleoprotein</keyword>
<organism evidence="5 6">
    <name type="scientific">Hondaea fermentalgiana</name>
    <dbReference type="NCBI Taxonomy" id="2315210"/>
    <lineage>
        <taxon>Eukaryota</taxon>
        <taxon>Sar</taxon>
        <taxon>Stramenopiles</taxon>
        <taxon>Bigyra</taxon>
        <taxon>Labyrinthulomycetes</taxon>
        <taxon>Thraustochytrida</taxon>
        <taxon>Thraustochytriidae</taxon>
        <taxon>Hondaea</taxon>
    </lineage>
</organism>
<evidence type="ECO:0000256" key="2">
    <source>
        <dbReference type="ARBA" id="ARBA00022980"/>
    </source>
</evidence>
<dbReference type="PANTHER" id="PTHR15893">
    <property type="entry name" value="RIBOSOMAL PROTEIN L27"/>
    <property type="match status" value="1"/>
</dbReference>
<sequence>MGGAAARAPLLEAALAQAGSGAGDLALGLGGLLGQSVRHASKKAAGSSKNGRKSAGKRLGVKKFGGEKVIPGNIIVRQRGTPTHPGKNVGIGKDHTIFALTEGFVQFSYVRVPHKQSRSKFVLRKFVHVVPHGVEPASIGIADVLWPPLYRRT</sequence>
<proteinExistence type="inferred from homology"/>
<dbReference type="SUPFAM" id="SSF110324">
    <property type="entry name" value="Ribosomal L27 protein-like"/>
    <property type="match status" value="1"/>
</dbReference>
<gene>
    <name evidence="5" type="ORF">FCC1311_040352</name>
</gene>
<dbReference type="HAMAP" id="MF_00539">
    <property type="entry name" value="Ribosomal_bL27"/>
    <property type="match status" value="1"/>
</dbReference>
<dbReference type="EMBL" id="BEYU01000036">
    <property type="protein sequence ID" value="GBG27812.1"/>
    <property type="molecule type" value="Genomic_DNA"/>
</dbReference>
<evidence type="ECO:0000313" key="6">
    <source>
        <dbReference type="Proteomes" id="UP000241890"/>
    </source>
</evidence>
<evidence type="ECO:0000313" key="5">
    <source>
        <dbReference type="EMBL" id="GBG27812.1"/>
    </source>
</evidence>
<accession>A0A2R5G9S6</accession>
<dbReference type="OrthoDB" id="1867012at2759"/>
<dbReference type="InParanoid" id="A0A2R5G9S6"/>
<dbReference type="PRINTS" id="PR00063">
    <property type="entry name" value="RIBOSOMALL27"/>
</dbReference>
<dbReference type="GO" id="GO:0003735">
    <property type="term" value="F:structural constituent of ribosome"/>
    <property type="evidence" value="ECO:0007669"/>
    <property type="project" value="InterPro"/>
</dbReference>
<evidence type="ECO:0000256" key="1">
    <source>
        <dbReference type="ARBA" id="ARBA00010797"/>
    </source>
</evidence>